<accession>A0ABV5T3E3</accession>
<feature type="domain" description="Dynamin N-terminal" evidence="3">
    <location>
        <begin position="104"/>
        <end position="259"/>
    </location>
</feature>
<dbReference type="Proteomes" id="UP001589611">
    <property type="component" value="Unassembled WGS sequence"/>
</dbReference>
<dbReference type="InterPro" id="IPR051943">
    <property type="entry name" value="TRAFAC_Dynamin-like_GTPase"/>
</dbReference>
<evidence type="ECO:0000256" key="1">
    <source>
        <dbReference type="SAM" id="MobiDB-lite"/>
    </source>
</evidence>
<dbReference type="EMBL" id="JBHMBE010000006">
    <property type="protein sequence ID" value="MFB9647130.1"/>
    <property type="molecule type" value="Genomic_DNA"/>
</dbReference>
<evidence type="ECO:0000313" key="5">
    <source>
        <dbReference type="Proteomes" id="UP001589611"/>
    </source>
</evidence>
<evidence type="ECO:0000313" key="4">
    <source>
        <dbReference type="EMBL" id="MFB9647130.1"/>
    </source>
</evidence>
<keyword evidence="2" id="KW-1133">Transmembrane helix</keyword>
<feature type="compositionally biased region" description="Basic and acidic residues" evidence="1">
    <location>
        <begin position="1"/>
        <end position="15"/>
    </location>
</feature>
<keyword evidence="2" id="KW-0812">Transmembrane</keyword>
<feature type="compositionally biased region" description="Polar residues" evidence="1">
    <location>
        <begin position="18"/>
        <end position="27"/>
    </location>
</feature>
<comment type="caution">
    <text evidence="4">The sequence shown here is derived from an EMBL/GenBank/DDBJ whole genome shotgun (WGS) entry which is preliminary data.</text>
</comment>
<dbReference type="Gene3D" id="3.40.50.300">
    <property type="entry name" value="P-loop containing nucleotide triphosphate hydrolases"/>
    <property type="match status" value="1"/>
</dbReference>
<feature type="region of interest" description="Disordered" evidence="1">
    <location>
        <begin position="1"/>
        <end position="59"/>
    </location>
</feature>
<organism evidence="4 5">
    <name type="scientific">Microbacterium terregens</name>
    <dbReference type="NCBI Taxonomy" id="69363"/>
    <lineage>
        <taxon>Bacteria</taxon>
        <taxon>Bacillati</taxon>
        <taxon>Actinomycetota</taxon>
        <taxon>Actinomycetes</taxon>
        <taxon>Micrococcales</taxon>
        <taxon>Microbacteriaceae</taxon>
        <taxon>Microbacterium</taxon>
    </lineage>
</organism>
<gene>
    <name evidence="4" type="ORF">ACFFPJ_15140</name>
</gene>
<dbReference type="SUPFAM" id="SSF52540">
    <property type="entry name" value="P-loop containing nucleoside triphosphate hydrolases"/>
    <property type="match status" value="1"/>
</dbReference>
<protein>
    <submittedName>
        <fullName evidence="4">Dynamin family protein</fullName>
    </submittedName>
</protein>
<keyword evidence="2" id="KW-0472">Membrane</keyword>
<keyword evidence="5" id="KW-1185">Reference proteome</keyword>
<name>A0ABV5T3E3_9MICO</name>
<feature type="compositionally biased region" description="Low complexity" evidence="1">
    <location>
        <begin position="38"/>
        <end position="58"/>
    </location>
</feature>
<dbReference type="PANTHER" id="PTHR43681">
    <property type="entry name" value="TRANSMEMBRANE GTPASE FZO"/>
    <property type="match status" value="1"/>
</dbReference>
<dbReference type="InterPro" id="IPR045063">
    <property type="entry name" value="Dynamin_N"/>
</dbReference>
<dbReference type="PANTHER" id="PTHR43681:SF1">
    <property type="entry name" value="SARCALUMENIN"/>
    <property type="match status" value="1"/>
</dbReference>
<reference evidence="4 5" key="1">
    <citation type="submission" date="2024-09" db="EMBL/GenBank/DDBJ databases">
        <authorList>
            <person name="Sun Q."/>
            <person name="Mori K."/>
        </authorList>
    </citation>
    <scope>NUCLEOTIDE SEQUENCE [LARGE SCALE GENOMIC DNA]</scope>
    <source>
        <strain evidence="4 5">JCM 1342</strain>
    </source>
</reference>
<proteinExistence type="predicted"/>
<dbReference type="InterPro" id="IPR027417">
    <property type="entry name" value="P-loop_NTPase"/>
</dbReference>
<sequence length="667" mass="72677">MAESKEVQRAADKGNDAASPQNTSAAPTNGAPAKRHVAAAQKNAAAAQKKNGAAVQQQPQTTKIEALVRVIGNVGKLAASSGREDLAARMDQTQERLRDPNVRVIVVGEFKKGKSKLINALVNAPACPVDDDVATSVPTSVGYAETASAAILVHHESGAPGNIERQEVALEDLSDLVSEKGNPSNERKIISAEVLLPREILKGGLRIVDSPGVGGLDSSNSLTTLAALSSAHAVLLVSDASQEYTEPEIQFLKHAMRVSPNVAAVLAKTDLYPDWRQIERIDRSHLGNVGEVPMFTVSSDLRMMAAELQDRELNDESGFPALVAHLRREVLERAEVIHERAAVHDLASVVDQLTMSLRSELNALEHPEDTPRMIAELEDAKARADEFRGRSSRWQVTLSDGVADLISDMEHDLRDRLRKVQREAEKSIDEGDPGPIWDQITEWLDQRVAAAVSETFVWTDERSRWLSEEVAELFAEGGNDLPLIEVGNTEGVLDPVEGIAKLNGGQMGAGEKIYIGVRGSYGGVLMVGLATGLIGLSLINPLSLLAGILVGRRAYREDMGSRLSRRQFEAKNLVRRYIDEVTFQVSKQLKDRLRLVQRSARDHFGGIADEFHRSLSESVLAAKQAAGTFAADTDQRMTQLRTQVKQLEALRSEIPVLPPIRKEAISR</sequence>
<evidence type="ECO:0000256" key="2">
    <source>
        <dbReference type="SAM" id="Phobius"/>
    </source>
</evidence>
<evidence type="ECO:0000259" key="3">
    <source>
        <dbReference type="Pfam" id="PF00350"/>
    </source>
</evidence>
<dbReference type="RefSeq" id="WP_344711925.1">
    <property type="nucleotide sequence ID" value="NZ_BAAAWH010000001.1"/>
</dbReference>
<feature type="transmembrane region" description="Helical" evidence="2">
    <location>
        <begin position="521"/>
        <end position="550"/>
    </location>
</feature>
<dbReference type="Pfam" id="PF00350">
    <property type="entry name" value="Dynamin_N"/>
    <property type="match status" value="1"/>
</dbReference>